<dbReference type="RefSeq" id="WP_119629531.1">
    <property type="nucleotide sequence ID" value="NZ_AP017928.1"/>
</dbReference>
<dbReference type="InterPro" id="IPR010144">
    <property type="entry name" value="CRISPR-assoc_prot_Csd1-typ"/>
</dbReference>
<evidence type="ECO:0000256" key="1">
    <source>
        <dbReference type="SAM" id="MobiDB-lite"/>
    </source>
</evidence>
<evidence type="ECO:0000313" key="3">
    <source>
        <dbReference type="Proteomes" id="UP000266313"/>
    </source>
</evidence>
<accession>A0A250KQU5</accession>
<sequence length="593" mass="64815">MLDLVLKQAGNSEPGFSEKTVKWLITCTSEGQFTGLVSLGEGRGRTFSSCPNLTHPELVGGSEVRSHFLIEGLPTIALYLDPKADEKDKIKFEAKHAYFIHLLKQAAEHAPYLTAAANLLENPDALAAIREELRGAKAKFTETATLRIDSITPLERDEWRDWWRMFRTGLRTTKGGKASPMRCLVTGELIEPAPTHPKISGIASVGGLPAGDVLVGFDKAAFQSYGLDQSANAAMSEETATAYTETLKQLIAKKGVRLVNTLAVYWYTETPELPDEENPLSWITEAPELTAAGAEALARNLLQAIRKGKRPDLANNRYVALMLSGQAGRVMVRDVMQGSFEELAEHIGNWFDDLVIVTRDGKGVARSPKLLAVAGSLVRDLKDLPSPWLQQLWRAAITGTPIPTLALAQAVMRARIDVINDNLASHARMGLLKAFHIRQGDRDMSTYLNPEHPNSAYHCGRLLAVFARLQRAALGDVGAGVVQRYYAAASQTPGLVLGRLASNAKNHLSKLEGGLAWWYENQIAEVMSRIRDQIPSTLTLENQSLFALGYYQQLAALNAGKGNANKNPGIEADQSASSESQSNNNDKDHYHGD</sequence>
<keyword evidence="3" id="KW-1185">Reference proteome</keyword>
<gene>
    <name evidence="2" type="ORF">sS8_2091</name>
</gene>
<proteinExistence type="predicted"/>
<reference evidence="2 3" key="1">
    <citation type="submission" date="2016-12" db="EMBL/GenBank/DDBJ databases">
        <title>Genome sequencing of Methylocaldum marinum.</title>
        <authorList>
            <person name="Takeuchi M."/>
            <person name="Kamagata Y."/>
            <person name="Hiraoka S."/>
            <person name="Oshima K."/>
            <person name="Hattori M."/>
            <person name="Iwasaki W."/>
        </authorList>
    </citation>
    <scope>NUCLEOTIDE SEQUENCE [LARGE SCALE GENOMIC DNA]</scope>
    <source>
        <strain evidence="2 3">S8</strain>
    </source>
</reference>
<dbReference type="Proteomes" id="UP000266313">
    <property type="component" value="Chromosome"/>
</dbReference>
<dbReference type="EMBL" id="AP017928">
    <property type="protein sequence ID" value="BBA34043.1"/>
    <property type="molecule type" value="Genomic_DNA"/>
</dbReference>
<organism evidence="2 3">
    <name type="scientific">Methylocaldum marinum</name>
    <dbReference type="NCBI Taxonomy" id="1432792"/>
    <lineage>
        <taxon>Bacteria</taxon>
        <taxon>Pseudomonadati</taxon>
        <taxon>Pseudomonadota</taxon>
        <taxon>Gammaproteobacteria</taxon>
        <taxon>Methylococcales</taxon>
        <taxon>Methylococcaceae</taxon>
        <taxon>Methylocaldum</taxon>
    </lineage>
</organism>
<evidence type="ECO:0008006" key="4">
    <source>
        <dbReference type="Google" id="ProtNLM"/>
    </source>
</evidence>
<feature type="region of interest" description="Disordered" evidence="1">
    <location>
        <begin position="562"/>
        <end position="593"/>
    </location>
</feature>
<dbReference type="Pfam" id="PF09709">
    <property type="entry name" value="Cas_Csd1"/>
    <property type="match status" value="1"/>
</dbReference>
<feature type="compositionally biased region" description="Low complexity" evidence="1">
    <location>
        <begin position="562"/>
        <end position="584"/>
    </location>
</feature>
<dbReference type="OrthoDB" id="9778918at2"/>
<dbReference type="NCBIfam" id="TIGR01863">
    <property type="entry name" value="cas_Csd1"/>
    <property type="match status" value="1"/>
</dbReference>
<protein>
    <recommendedName>
        <fullName evidence="4">CRISPR-associated protein, Csd1 family</fullName>
    </recommendedName>
</protein>
<name>A0A250KQU5_9GAMM</name>
<dbReference type="AlphaFoldDB" id="A0A250KQU5"/>
<evidence type="ECO:0000313" key="2">
    <source>
        <dbReference type="EMBL" id="BBA34043.1"/>
    </source>
</evidence>
<dbReference type="KEGG" id="mmai:sS8_2091"/>